<accession>M0DPE9</accession>
<name>M0DPE9_9EURY</name>
<comment type="similarity">
    <text evidence="1">Belongs to the universal stress protein A family.</text>
</comment>
<dbReference type="eggNOG" id="arCOG00449">
    <property type="taxonomic scope" value="Archaea"/>
</dbReference>
<keyword evidence="4" id="KW-1185">Reference proteome</keyword>
<dbReference type="InterPro" id="IPR014729">
    <property type="entry name" value="Rossmann-like_a/b/a_fold"/>
</dbReference>
<evidence type="ECO:0000313" key="3">
    <source>
        <dbReference type="EMBL" id="ELZ36552.1"/>
    </source>
</evidence>
<feature type="domain" description="UspA" evidence="2">
    <location>
        <begin position="1"/>
        <end position="145"/>
    </location>
</feature>
<dbReference type="Gene3D" id="3.40.50.620">
    <property type="entry name" value="HUPs"/>
    <property type="match status" value="2"/>
</dbReference>
<dbReference type="InterPro" id="IPR006015">
    <property type="entry name" value="Universal_stress_UspA"/>
</dbReference>
<dbReference type="PATRIC" id="fig|1227484.4.peg.2869"/>
<evidence type="ECO:0000259" key="2">
    <source>
        <dbReference type="Pfam" id="PF00582"/>
    </source>
</evidence>
<evidence type="ECO:0000256" key="1">
    <source>
        <dbReference type="ARBA" id="ARBA00008791"/>
    </source>
</evidence>
<dbReference type="STRING" id="1227484.C471_14575"/>
<dbReference type="AlphaFoldDB" id="M0DPE9"/>
<dbReference type="CDD" id="cd00293">
    <property type="entry name" value="USP-like"/>
    <property type="match status" value="2"/>
</dbReference>
<gene>
    <name evidence="3" type="ORF">C471_14575</name>
</gene>
<dbReference type="InterPro" id="IPR006016">
    <property type="entry name" value="UspA"/>
</dbReference>
<dbReference type="EMBL" id="AOJE01000069">
    <property type="protein sequence ID" value="ELZ36552.1"/>
    <property type="molecule type" value="Genomic_DNA"/>
</dbReference>
<dbReference type="PANTHER" id="PTHR46268:SF6">
    <property type="entry name" value="UNIVERSAL STRESS PROTEIN UP12"/>
    <property type="match status" value="1"/>
</dbReference>
<feature type="domain" description="UspA" evidence="2">
    <location>
        <begin position="155"/>
        <end position="293"/>
    </location>
</feature>
<evidence type="ECO:0000313" key="4">
    <source>
        <dbReference type="Proteomes" id="UP000011514"/>
    </source>
</evidence>
<reference evidence="3 4" key="1">
    <citation type="journal article" date="2014" name="PLoS Genet.">
        <title>Phylogenetically driven sequencing of extremely halophilic archaea reveals strategies for static and dynamic osmo-response.</title>
        <authorList>
            <person name="Becker E.A."/>
            <person name="Seitzer P.M."/>
            <person name="Tritt A."/>
            <person name="Larsen D."/>
            <person name="Krusor M."/>
            <person name="Yao A.I."/>
            <person name="Wu D."/>
            <person name="Madern D."/>
            <person name="Eisen J.A."/>
            <person name="Darling A.E."/>
            <person name="Facciotti M.T."/>
        </authorList>
    </citation>
    <scope>NUCLEOTIDE SEQUENCE [LARGE SCALE GENOMIC DNA]</scope>
    <source>
        <strain evidence="3 4">DSM 1137</strain>
    </source>
</reference>
<dbReference type="Proteomes" id="UP000011514">
    <property type="component" value="Unassembled WGS sequence"/>
</dbReference>
<organism evidence="3 4">
    <name type="scientific">Halorubrum saccharovorum DSM 1137</name>
    <dbReference type="NCBI Taxonomy" id="1227484"/>
    <lineage>
        <taxon>Archaea</taxon>
        <taxon>Methanobacteriati</taxon>
        <taxon>Methanobacteriota</taxon>
        <taxon>Stenosarchaea group</taxon>
        <taxon>Halobacteria</taxon>
        <taxon>Halobacteriales</taxon>
        <taxon>Haloferacaceae</taxon>
        <taxon>Halorubrum</taxon>
    </lineage>
</organism>
<sequence length="296" mass="30954">MYDSIVVPFDASEPAEAAAETAVRVADIVDAEVSILAVAEPSHYPRTGVVSDDPLPDDPDREDLGTHWVQAIGRVEAAAADAGVSSRTTIEMGAPHERIEAHVDRVGADLVAMGTHGRTGLDRLLLGSVTERALRTLDVPVLAVPGPDAVAAVDDVLVPTDGSAGSERAAEHACALADACDATVHGLAVVDVQSMATGGTGAIAVPDIVDALEEQRSNDVERVGEHADAYGLDFESRVMEGTAERAISDYARERDVDLIAMGTHGREGVRRFFLGSVTERTVRDGVAPVLAIPIAE</sequence>
<dbReference type="OrthoDB" id="105697at2157"/>
<comment type="caution">
    <text evidence="3">The sequence shown here is derived from an EMBL/GenBank/DDBJ whole genome shotgun (WGS) entry which is preliminary data.</text>
</comment>
<dbReference type="PANTHER" id="PTHR46268">
    <property type="entry name" value="STRESS RESPONSE PROTEIN NHAX"/>
    <property type="match status" value="1"/>
</dbReference>
<protein>
    <submittedName>
        <fullName evidence="3">Universal stress protein</fullName>
    </submittedName>
</protein>
<proteinExistence type="inferred from homology"/>
<dbReference type="SUPFAM" id="SSF52402">
    <property type="entry name" value="Adenine nucleotide alpha hydrolases-like"/>
    <property type="match status" value="2"/>
</dbReference>
<dbReference type="Pfam" id="PF00582">
    <property type="entry name" value="Usp"/>
    <property type="match status" value="2"/>
</dbReference>
<dbReference type="RefSeq" id="WP_004050201.1">
    <property type="nucleotide sequence ID" value="NZ_AOJE01000069.1"/>
</dbReference>
<dbReference type="PRINTS" id="PR01438">
    <property type="entry name" value="UNVRSLSTRESS"/>
</dbReference>